<evidence type="ECO:0000313" key="10">
    <source>
        <dbReference type="Proteomes" id="UP001500604"/>
    </source>
</evidence>
<keyword evidence="5 7" id="KW-1133">Transmembrane helix</keyword>
<comment type="caution">
    <text evidence="9">The sequence shown here is derived from an EMBL/GenBank/DDBJ whole genome shotgun (WGS) entry which is preliminary data.</text>
</comment>
<keyword evidence="10" id="KW-1185">Reference proteome</keyword>
<dbReference type="RefSeq" id="WP_345199204.1">
    <property type="nucleotide sequence ID" value="NZ_BAABFL010000478.1"/>
</dbReference>
<evidence type="ECO:0000256" key="2">
    <source>
        <dbReference type="ARBA" id="ARBA00022448"/>
    </source>
</evidence>
<feature type="transmembrane region" description="Helical" evidence="7">
    <location>
        <begin position="9"/>
        <end position="30"/>
    </location>
</feature>
<dbReference type="SUPFAM" id="SSF161098">
    <property type="entry name" value="MetI-like"/>
    <property type="match status" value="1"/>
</dbReference>
<dbReference type="Proteomes" id="UP001500604">
    <property type="component" value="Unassembled WGS sequence"/>
</dbReference>
<gene>
    <name evidence="9" type="primary">oppB</name>
    <name evidence="9" type="ORF">GCM10023116_48910</name>
</gene>
<feature type="transmembrane region" description="Helical" evidence="7">
    <location>
        <begin position="274"/>
        <end position="300"/>
    </location>
</feature>
<organism evidence="9 10">
    <name type="scientific">Kistimonas scapharcae</name>
    <dbReference type="NCBI Taxonomy" id="1036133"/>
    <lineage>
        <taxon>Bacteria</taxon>
        <taxon>Pseudomonadati</taxon>
        <taxon>Pseudomonadota</taxon>
        <taxon>Gammaproteobacteria</taxon>
        <taxon>Oceanospirillales</taxon>
        <taxon>Endozoicomonadaceae</taxon>
        <taxon>Kistimonas</taxon>
    </lineage>
</organism>
<keyword evidence="6 7" id="KW-0472">Membrane</keyword>
<dbReference type="InterPro" id="IPR000515">
    <property type="entry name" value="MetI-like"/>
</dbReference>
<evidence type="ECO:0000256" key="1">
    <source>
        <dbReference type="ARBA" id="ARBA00004651"/>
    </source>
</evidence>
<proteinExistence type="inferred from homology"/>
<feature type="transmembrane region" description="Helical" evidence="7">
    <location>
        <begin position="100"/>
        <end position="121"/>
    </location>
</feature>
<evidence type="ECO:0000256" key="3">
    <source>
        <dbReference type="ARBA" id="ARBA00022475"/>
    </source>
</evidence>
<evidence type="ECO:0000259" key="8">
    <source>
        <dbReference type="PROSITE" id="PS50928"/>
    </source>
</evidence>
<dbReference type="Pfam" id="PF19300">
    <property type="entry name" value="BPD_transp_1_N"/>
    <property type="match status" value="1"/>
</dbReference>
<keyword evidence="2 7" id="KW-0813">Transport</keyword>
<feature type="transmembrane region" description="Helical" evidence="7">
    <location>
        <begin position="173"/>
        <end position="192"/>
    </location>
</feature>
<name>A0ABP8VC92_9GAMM</name>
<accession>A0ABP8VC92</accession>
<evidence type="ECO:0000256" key="4">
    <source>
        <dbReference type="ARBA" id="ARBA00022692"/>
    </source>
</evidence>
<dbReference type="EMBL" id="BAABFL010000478">
    <property type="protein sequence ID" value="GAA4652607.1"/>
    <property type="molecule type" value="Genomic_DNA"/>
</dbReference>
<feature type="domain" description="ABC transmembrane type-1" evidence="8">
    <location>
        <begin position="94"/>
        <end position="297"/>
    </location>
</feature>
<dbReference type="PANTHER" id="PTHR30465:SF74">
    <property type="entry name" value="OLIGOPEPTIDE TRANSPORT SYSTEM PERMEASE PROTEIN OPPB"/>
    <property type="match status" value="1"/>
</dbReference>
<sequence>MLKFIIKRLAIAIPTLLVLITISFFLMQMAPGSPFTGERALPPEILKNIEAKYHLDKPLYQQYFYYLRDLAHGDLGPSFKYKDYTVNELVAQSFPVSLKIGVAAFIVTVLVGVGAGTLAALKQNSWLDYLVMSLAMTGVVLPSFVIAPLLVLVFAVTLHWLPAGGWHDGSWQYMVLPVTAMAILYIAAIARIQRSSLIEVLNSNFIRTAKAKGLPFHHIILRHALRPSLLPVVSYMGPAFVGIITGSVVIETVFGLPGVGQHFVNGALNRDYSLVLGLTIIIGALTILFTAIVDILYAVIDPKIRYE</sequence>
<dbReference type="Gene3D" id="1.10.3720.10">
    <property type="entry name" value="MetI-like"/>
    <property type="match status" value="1"/>
</dbReference>
<evidence type="ECO:0000256" key="5">
    <source>
        <dbReference type="ARBA" id="ARBA00022989"/>
    </source>
</evidence>
<protein>
    <submittedName>
        <fullName evidence="9">Oligopeptide ABC transporter permease OppB</fullName>
    </submittedName>
</protein>
<evidence type="ECO:0000313" key="9">
    <source>
        <dbReference type="EMBL" id="GAA4652607.1"/>
    </source>
</evidence>
<dbReference type="NCBIfam" id="NF007008">
    <property type="entry name" value="PRK09471.1"/>
    <property type="match status" value="1"/>
</dbReference>
<feature type="transmembrane region" description="Helical" evidence="7">
    <location>
        <begin position="133"/>
        <end position="161"/>
    </location>
</feature>
<feature type="transmembrane region" description="Helical" evidence="7">
    <location>
        <begin position="232"/>
        <end position="254"/>
    </location>
</feature>
<dbReference type="CDD" id="cd06261">
    <property type="entry name" value="TM_PBP2"/>
    <property type="match status" value="1"/>
</dbReference>
<dbReference type="InterPro" id="IPR035906">
    <property type="entry name" value="MetI-like_sf"/>
</dbReference>
<evidence type="ECO:0000256" key="6">
    <source>
        <dbReference type="ARBA" id="ARBA00023136"/>
    </source>
</evidence>
<dbReference type="InterPro" id="IPR045621">
    <property type="entry name" value="BPD_transp_1_N"/>
</dbReference>
<comment type="similarity">
    <text evidence="7">Belongs to the binding-protein-dependent transport system permease family.</text>
</comment>
<dbReference type="Pfam" id="PF00528">
    <property type="entry name" value="BPD_transp_1"/>
    <property type="match status" value="1"/>
</dbReference>
<evidence type="ECO:0000256" key="7">
    <source>
        <dbReference type="RuleBase" id="RU363032"/>
    </source>
</evidence>
<reference evidence="10" key="1">
    <citation type="journal article" date="2019" name="Int. J. Syst. Evol. Microbiol.">
        <title>The Global Catalogue of Microorganisms (GCM) 10K type strain sequencing project: providing services to taxonomists for standard genome sequencing and annotation.</title>
        <authorList>
            <consortium name="The Broad Institute Genomics Platform"/>
            <consortium name="The Broad Institute Genome Sequencing Center for Infectious Disease"/>
            <person name="Wu L."/>
            <person name="Ma J."/>
        </authorList>
    </citation>
    <scope>NUCLEOTIDE SEQUENCE [LARGE SCALE GENOMIC DNA]</scope>
    <source>
        <strain evidence="10">JCM 17805</strain>
    </source>
</reference>
<dbReference type="PROSITE" id="PS50928">
    <property type="entry name" value="ABC_TM1"/>
    <property type="match status" value="1"/>
</dbReference>
<comment type="subcellular location">
    <subcellularLocation>
        <location evidence="1 7">Cell membrane</location>
        <topology evidence="1 7">Multi-pass membrane protein</topology>
    </subcellularLocation>
</comment>
<keyword evidence="3" id="KW-1003">Cell membrane</keyword>
<dbReference type="PANTHER" id="PTHR30465">
    <property type="entry name" value="INNER MEMBRANE ABC TRANSPORTER"/>
    <property type="match status" value="1"/>
</dbReference>
<keyword evidence="4 7" id="KW-0812">Transmembrane</keyword>